<reference evidence="1 2" key="1">
    <citation type="submission" date="2024-10" db="EMBL/GenBank/DDBJ databases">
        <title>The Natural Products Discovery Center: Release of the First 8490 Sequenced Strains for Exploring Actinobacteria Biosynthetic Diversity.</title>
        <authorList>
            <person name="Kalkreuter E."/>
            <person name="Kautsar S.A."/>
            <person name="Yang D."/>
            <person name="Bader C.D."/>
            <person name="Teijaro C.N."/>
            <person name="Fluegel L."/>
            <person name="Davis C.M."/>
            <person name="Simpson J.R."/>
            <person name="Lauterbach L."/>
            <person name="Steele A.D."/>
            <person name="Gui C."/>
            <person name="Meng S."/>
            <person name="Li G."/>
            <person name="Viehrig K."/>
            <person name="Ye F."/>
            <person name="Su P."/>
            <person name="Kiefer A.F."/>
            <person name="Nichols A."/>
            <person name="Cepeda A.J."/>
            <person name="Yan W."/>
            <person name="Fan B."/>
            <person name="Jiang Y."/>
            <person name="Adhikari A."/>
            <person name="Zheng C.-J."/>
            <person name="Schuster L."/>
            <person name="Cowan T.M."/>
            <person name="Smanski M.J."/>
            <person name="Chevrette M.G."/>
            <person name="De Carvalho L.P.S."/>
            <person name="Shen B."/>
        </authorList>
    </citation>
    <scope>NUCLEOTIDE SEQUENCE [LARGE SCALE GENOMIC DNA]</scope>
    <source>
        <strain evidence="1 2">NPDC017990</strain>
    </source>
</reference>
<dbReference type="RefSeq" id="WP_397707144.1">
    <property type="nucleotide sequence ID" value="NZ_JBIRGN010000001.1"/>
</dbReference>
<dbReference type="EMBL" id="JBIRGQ010000001">
    <property type="protein sequence ID" value="MFH8543913.1"/>
    <property type="molecule type" value="Genomic_DNA"/>
</dbReference>
<sequence>MSVTLPKSRISPTAATPFTCPNALVAERIPGVLPVVADSRPVRGTAAGSGPVTAALPALFRRSPRIRWSR</sequence>
<organism evidence="1 2">
    <name type="scientific">Streptomyces longisporoflavus</name>
    <dbReference type="NCBI Taxonomy" id="28044"/>
    <lineage>
        <taxon>Bacteria</taxon>
        <taxon>Bacillati</taxon>
        <taxon>Actinomycetota</taxon>
        <taxon>Actinomycetes</taxon>
        <taxon>Kitasatosporales</taxon>
        <taxon>Streptomycetaceae</taxon>
        <taxon>Streptomyces</taxon>
    </lineage>
</organism>
<accession>A0ABW7QG31</accession>
<comment type="caution">
    <text evidence="1">The sequence shown here is derived from an EMBL/GenBank/DDBJ whole genome shotgun (WGS) entry which is preliminary data.</text>
</comment>
<protein>
    <submittedName>
        <fullName evidence="1">Uncharacterized protein</fullName>
    </submittedName>
</protein>
<keyword evidence="2" id="KW-1185">Reference proteome</keyword>
<dbReference type="Proteomes" id="UP001610818">
    <property type="component" value="Unassembled WGS sequence"/>
</dbReference>
<proteinExistence type="predicted"/>
<gene>
    <name evidence="1" type="ORF">ACH4F9_02730</name>
</gene>
<name>A0ABW7QG31_9ACTN</name>
<evidence type="ECO:0000313" key="1">
    <source>
        <dbReference type="EMBL" id="MFH8543913.1"/>
    </source>
</evidence>
<evidence type="ECO:0000313" key="2">
    <source>
        <dbReference type="Proteomes" id="UP001610818"/>
    </source>
</evidence>